<name>A0ACC0UPG4_9AGAM</name>
<gene>
    <name evidence="1" type="ORF">F5148DRAFT_1156160</name>
</gene>
<proteinExistence type="predicted"/>
<dbReference type="EMBL" id="JAGFNK010000001">
    <property type="protein sequence ID" value="KAI9513501.1"/>
    <property type="molecule type" value="Genomic_DNA"/>
</dbReference>
<protein>
    <submittedName>
        <fullName evidence="1">Ribonuclease H-like domain-containing protein</fullName>
    </submittedName>
</protein>
<evidence type="ECO:0000313" key="1">
    <source>
        <dbReference type="EMBL" id="KAI9513501.1"/>
    </source>
</evidence>
<reference evidence="1" key="1">
    <citation type="submission" date="2021-03" db="EMBL/GenBank/DDBJ databases">
        <title>Evolutionary priming and transition to the ectomycorrhizal habit in an iconic lineage of mushroom-forming fungi: is preadaptation a requirement?</title>
        <authorList>
            <consortium name="DOE Joint Genome Institute"/>
            <person name="Looney B.P."/>
            <person name="Miyauchi S."/>
            <person name="Morin E."/>
            <person name="Drula E."/>
            <person name="Courty P.E."/>
            <person name="Chicoki N."/>
            <person name="Fauchery L."/>
            <person name="Kohler A."/>
            <person name="Kuo A."/>
            <person name="LaButti K."/>
            <person name="Pangilinan J."/>
            <person name="Lipzen A."/>
            <person name="Riley R."/>
            <person name="Andreopoulos W."/>
            <person name="He G."/>
            <person name="Johnson J."/>
            <person name="Barry K.W."/>
            <person name="Grigoriev I.V."/>
            <person name="Nagy L."/>
            <person name="Hibbett D."/>
            <person name="Henrissat B."/>
            <person name="Matheny P.B."/>
            <person name="Labbe J."/>
            <person name="Martin A.F."/>
        </authorList>
    </citation>
    <scope>NUCLEOTIDE SEQUENCE</scope>
    <source>
        <strain evidence="1">BPL698</strain>
    </source>
</reference>
<keyword evidence="2" id="KW-1185">Reference proteome</keyword>
<sequence length="428" mass="46943">MQCRQGSSKVLSALNARFPSPTTLFLPDMDGTIDLTTPENDRLFDALSAQLVTCPSRTTCDASDDHSAPSSGLLGKRRLKKTESLKENEHTLSGEAQSLAKSDRSSGIVTKPPQPGSAYPTYNYAENVPKPKVIYIKNEEDADEVVSCLNGAVGLDLEWPFTPSRLGGGQEGKVALVQLCDVDIILLIHVSKMKLKLAVTPFSGLKICGRIQDDGMKLFRDYDILASNLVELGALACQVDQNFASTFKRPIVSLAKIVSYCLQKTLDKGPVRTSDWSKDLTPAQMKYASNDVHSGLLVYRSLMKTARSSSTRLIPQRYTTDLAKELKERGHGGATRNPSRGGRRLHRHAYTLWRQGHGLLDICVRLGSQTDPQNVTVVISSIMRALAEDPALPFCVEELISLIMLDKTTVERWAQEGRGLEGAKSLVI</sequence>
<comment type="caution">
    <text evidence="1">The sequence shown here is derived from an EMBL/GenBank/DDBJ whole genome shotgun (WGS) entry which is preliminary data.</text>
</comment>
<dbReference type="Proteomes" id="UP001207468">
    <property type="component" value="Unassembled WGS sequence"/>
</dbReference>
<evidence type="ECO:0000313" key="2">
    <source>
        <dbReference type="Proteomes" id="UP001207468"/>
    </source>
</evidence>
<accession>A0ACC0UPG4</accession>
<organism evidence="1 2">
    <name type="scientific">Russula earlei</name>
    <dbReference type="NCBI Taxonomy" id="71964"/>
    <lineage>
        <taxon>Eukaryota</taxon>
        <taxon>Fungi</taxon>
        <taxon>Dikarya</taxon>
        <taxon>Basidiomycota</taxon>
        <taxon>Agaricomycotina</taxon>
        <taxon>Agaricomycetes</taxon>
        <taxon>Russulales</taxon>
        <taxon>Russulaceae</taxon>
        <taxon>Russula</taxon>
    </lineage>
</organism>